<reference evidence="2 3" key="1">
    <citation type="submission" date="2023-07" db="EMBL/GenBank/DDBJ databases">
        <title>Genomic Encyclopedia of Type Strains, Phase IV (KMG-IV): sequencing the most valuable type-strain genomes for metagenomic binning, comparative biology and taxonomic classification.</title>
        <authorList>
            <person name="Goeker M."/>
        </authorList>
    </citation>
    <scope>NUCLEOTIDE SEQUENCE [LARGE SCALE GENOMIC DNA]</scope>
    <source>
        <strain evidence="2 3">DSM 15049</strain>
    </source>
</reference>
<comment type="caution">
    <text evidence="2">The sequence shown here is derived from an EMBL/GenBank/DDBJ whole genome shotgun (WGS) entry which is preliminary data.</text>
</comment>
<dbReference type="PANTHER" id="PTHR43741:SF4">
    <property type="entry name" value="FMN-DEPENDENT NADH:QUINONE OXIDOREDUCTASE"/>
    <property type="match status" value="1"/>
</dbReference>
<keyword evidence="3" id="KW-1185">Reference proteome</keyword>
<dbReference type="Pfam" id="PF03358">
    <property type="entry name" value="FMN_red"/>
    <property type="match status" value="1"/>
</dbReference>
<evidence type="ECO:0000313" key="3">
    <source>
        <dbReference type="Proteomes" id="UP001232584"/>
    </source>
</evidence>
<dbReference type="PANTHER" id="PTHR43741">
    <property type="entry name" value="FMN-DEPENDENT NADH-AZOREDUCTASE 1"/>
    <property type="match status" value="1"/>
</dbReference>
<evidence type="ECO:0000313" key="2">
    <source>
        <dbReference type="EMBL" id="MDQ0557993.1"/>
    </source>
</evidence>
<dbReference type="InterPro" id="IPR005025">
    <property type="entry name" value="FMN_Rdtase-like_dom"/>
</dbReference>
<dbReference type="Gene3D" id="3.40.50.360">
    <property type="match status" value="1"/>
</dbReference>
<dbReference type="InterPro" id="IPR029039">
    <property type="entry name" value="Flavoprotein-like_sf"/>
</dbReference>
<gene>
    <name evidence="2" type="ORF">QOZ92_003128</name>
</gene>
<sequence length="200" mass="22912">MKILVINGTQIKGCTYHLKESFLETLRENNEINEFYLPKDCPCFCCGCKTCFVKSELLCPHAKHITPIWEGILEADLLVFAYPVYALRAPGQMKSLLDHLCCHWMVHRPDKRMFKKRAVILTQSIGAPNRAAQKDVETSLTWLGVSNIKKLGFGLIEGVIWEELSEKCRKNIEEKTKNLAKKYCKQEKVGQSLKVKIILL</sequence>
<protein>
    <submittedName>
        <fullName evidence="2">Multimeric flavodoxin WrbA</fullName>
    </submittedName>
</protein>
<accession>A0ABU0N599</accession>
<dbReference type="EMBL" id="JAUSWG010000017">
    <property type="protein sequence ID" value="MDQ0557993.1"/>
    <property type="molecule type" value="Genomic_DNA"/>
</dbReference>
<organism evidence="2 3">
    <name type="scientific">Paraclostridium ghonii</name>
    <dbReference type="NCBI Taxonomy" id="29358"/>
    <lineage>
        <taxon>Bacteria</taxon>
        <taxon>Bacillati</taxon>
        <taxon>Bacillota</taxon>
        <taxon>Clostridia</taxon>
        <taxon>Peptostreptococcales</taxon>
        <taxon>Peptostreptococcaceae</taxon>
        <taxon>Paraclostridium</taxon>
    </lineage>
</organism>
<proteinExistence type="predicted"/>
<feature type="domain" description="NADPH-dependent FMN reductase-like" evidence="1">
    <location>
        <begin position="1"/>
        <end position="150"/>
    </location>
</feature>
<evidence type="ECO:0000259" key="1">
    <source>
        <dbReference type="Pfam" id="PF03358"/>
    </source>
</evidence>
<dbReference type="Proteomes" id="UP001232584">
    <property type="component" value="Unassembled WGS sequence"/>
</dbReference>
<dbReference type="InterPro" id="IPR050104">
    <property type="entry name" value="FMN-dep_NADH:Q_OxRdtase_AzoR1"/>
</dbReference>
<dbReference type="SUPFAM" id="SSF52218">
    <property type="entry name" value="Flavoproteins"/>
    <property type="match status" value="1"/>
</dbReference>
<name>A0ABU0N599_9FIRM</name>
<dbReference type="RefSeq" id="WP_307509866.1">
    <property type="nucleotide sequence ID" value="NZ_BAAACE010000030.1"/>
</dbReference>